<keyword evidence="6" id="KW-0325">Glycoprotein</keyword>
<reference evidence="7" key="1">
    <citation type="journal article" date="2014" name="Int. J. Syst. Evol. Microbiol.">
        <title>Complete genome sequence of Corynebacterium casei LMG S-19264T (=DSM 44701T), isolated from a smear-ripened cheese.</title>
        <authorList>
            <consortium name="US DOE Joint Genome Institute (JGI-PGF)"/>
            <person name="Walter F."/>
            <person name="Albersmeier A."/>
            <person name="Kalinowski J."/>
            <person name="Ruckert C."/>
        </authorList>
    </citation>
    <scope>NUCLEOTIDE SEQUENCE</scope>
    <source>
        <strain evidence="7">CGMCC 1.12181</strain>
    </source>
</reference>
<comment type="caution">
    <text evidence="7">The sequence shown here is derived from an EMBL/GenBank/DDBJ whole genome shotgun (WGS) entry which is preliminary data.</text>
</comment>
<comment type="subcellular location">
    <subcellularLocation>
        <location evidence="1">Membrane</location>
        <topology evidence="1">Single-pass membrane protein</topology>
    </subcellularLocation>
</comment>
<dbReference type="GO" id="GO:0017095">
    <property type="term" value="F:heparan sulfate 6-sulfotransferase activity"/>
    <property type="evidence" value="ECO:0007669"/>
    <property type="project" value="TreeGrafter"/>
</dbReference>
<evidence type="ECO:0000256" key="4">
    <source>
        <dbReference type="ARBA" id="ARBA00022989"/>
    </source>
</evidence>
<dbReference type="InterPro" id="IPR010635">
    <property type="entry name" value="Heparan_SO4-6-sulfoTrfase"/>
</dbReference>
<evidence type="ECO:0000313" key="8">
    <source>
        <dbReference type="Proteomes" id="UP000605253"/>
    </source>
</evidence>
<dbReference type="Gene3D" id="3.40.50.300">
    <property type="entry name" value="P-loop containing nucleotide triphosphate hydrolases"/>
    <property type="match status" value="1"/>
</dbReference>
<keyword evidence="4" id="KW-1133">Transmembrane helix</keyword>
<reference evidence="7" key="2">
    <citation type="submission" date="2020-09" db="EMBL/GenBank/DDBJ databases">
        <authorList>
            <person name="Sun Q."/>
            <person name="Zhou Y."/>
        </authorList>
    </citation>
    <scope>NUCLEOTIDE SEQUENCE</scope>
    <source>
        <strain evidence="7">CGMCC 1.12181</strain>
    </source>
</reference>
<keyword evidence="5" id="KW-0472">Membrane</keyword>
<dbReference type="PANTHER" id="PTHR12812:SF0">
    <property type="entry name" value="HEPARAN-SULFATE 6-O-SULFOTRANSFERASE"/>
    <property type="match status" value="1"/>
</dbReference>
<dbReference type="AlphaFoldDB" id="A0A917FRZ4"/>
<dbReference type="InterPro" id="IPR027417">
    <property type="entry name" value="P-loop_NTPase"/>
</dbReference>
<dbReference type="GO" id="GO:0016020">
    <property type="term" value="C:membrane"/>
    <property type="evidence" value="ECO:0007669"/>
    <property type="project" value="UniProtKB-SubCell"/>
</dbReference>
<evidence type="ECO:0000256" key="6">
    <source>
        <dbReference type="ARBA" id="ARBA00023180"/>
    </source>
</evidence>
<accession>A0A917FRZ4</accession>
<evidence type="ECO:0000313" key="7">
    <source>
        <dbReference type="EMBL" id="GGG02697.1"/>
    </source>
</evidence>
<sequence>MIKADAPYYFAHIPKTGGTSFIAFLDRYFDSDDICPHQLWWNVGNLEAVKNRNYQLFRGHFGGAAQILSKQTLNYLTILRDPVSMAASTYQHSKRDQNTKIHQFIHNSGLSFEQFINHKRTQHLVQNRISRSLTFGLDNHFNFEDLVLSRDSFKKFKKTINKNRLYKTAEQRLERLKKFLMDCRWFGILEHYDQSIDLLCFIMGWPPVTQSQKLNVHPEPQIISPDIKQTLMSLNQCDSVLYEFAEKQFKKNHRQMLADLSLEQDADSKRIKQAINERYQSNRTLKKTTSSQSKFYYTPKEPIIGDQWHRREWNPGLKKYFCWSGPGKDSFIDIWTQPQNYTLKIKIINTISQSHIKKLKVFINDKQPKWTIETNGSVHYLIVQCDKEMISAEGMLRIHFMNQDIKSHKEVFGGNDHRLVGLALESIRLEVAE</sequence>
<keyword evidence="2" id="KW-0808">Transferase</keyword>
<dbReference type="PANTHER" id="PTHR12812">
    <property type="entry name" value="HEPARAN SULFATE 6-O-SULFOTRANSFERASE 3"/>
    <property type="match status" value="1"/>
</dbReference>
<protein>
    <recommendedName>
        <fullName evidence="9">Sulfotransferase family protein</fullName>
    </recommendedName>
</protein>
<organism evidence="7 8">
    <name type="scientific">Marinicella pacifica</name>
    <dbReference type="NCBI Taxonomy" id="1171543"/>
    <lineage>
        <taxon>Bacteria</taxon>
        <taxon>Pseudomonadati</taxon>
        <taxon>Pseudomonadota</taxon>
        <taxon>Gammaproteobacteria</taxon>
        <taxon>Lysobacterales</taxon>
        <taxon>Marinicellaceae</taxon>
        <taxon>Marinicella</taxon>
    </lineage>
</organism>
<keyword evidence="8" id="KW-1185">Reference proteome</keyword>
<evidence type="ECO:0000256" key="1">
    <source>
        <dbReference type="ARBA" id="ARBA00004167"/>
    </source>
</evidence>
<keyword evidence="3" id="KW-0812">Transmembrane</keyword>
<evidence type="ECO:0000256" key="3">
    <source>
        <dbReference type="ARBA" id="ARBA00022692"/>
    </source>
</evidence>
<evidence type="ECO:0000256" key="5">
    <source>
        <dbReference type="ARBA" id="ARBA00023136"/>
    </source>
</evidence>
<evidence type="ECO:0000256" key="2">
    <source>
        <dbReference type="ARBA" id="ARBA00022679"/>
    </source>
</evidence>
<dbReference type="EMBL" id="BMEO01000018">
    <property type="protein sequence ID" value="GGG02697.1"/>
    <property type="molecule type" value="Genomic_DNA"/>
</dbReference>
<dbReference type="SUPFAM" id="SSF52540">
    <property type="entry name" value="P-loop containing nucleoside triphosphate hydrolases"/>
    <property type="match status" value="1"/>
</dbReference>
<dbReference type="Proteomes" id="UP000605253">
    <property type="component" value="Unassembled WGS sequence"/>
</dbReference>
<evidence type="ECO:0008006" key="9">
    <source>
        <dbReference type="Google" id="ProtNLM"/>
    </source>
</evidence>
<proteinExistence type="predicted"/>
<gene>
    <name evidence="7" type="ORF">GCM10011365_24860</name>
</gene>
<name>A0A917FRZ4_9GAMM</name>